<dbReference type="SUPFAM" id="SSF52091">
    <property type="entry name" value="SpoIIaa-like"/>
    <property type="match status" value="1"/>
</dbReference>
<reference evidence="3 4" key="1">
    <citation type="submission" date="2024-06" db="EMBL/GenBank/DDBJ databases">
        <title>The Natural Products Discovery Center: Release of the First 8490 Sequenced Strains for Exploring Actinobacteria Biosynthetic Diversity.</title>
        <authorList>
            <person name="Kalkreuter E."/>
            <person name="Kautsar S.A."/>
            <person name="Yang D."/>
            <person name="Bader C.D."/>
            <person name="Teijaro C.N."/>
            <person name="Fluegel L."/>
            <person name="Davis C.M."/>
            <person name="Simpson J.R."/>
            <person name="Lauterbach L."/>
            <person name="Steele A.D."/>
            <person name="Gui C."/>
            <person name="Meng S."/>
            <person name="Li G."/>
            <person name="Viehrig K."/>
            <person name="Ye F."/>
            <person name="Su P."/>
            <person name="Kiefer A.F."/>
            <person name="Nichols A."/>
            <person name="Cepeda A.J."/>
            <person name="Yan W."/>
            <person name="Fan B."/>
            <person name="Jiang Y."/>
            <person name="Adhikari A."/>
            <person name="Zheng C.-J."/>
            <person name="Schuster L."/>
            <person name="Cowan T.M."/>
            <person name="Smanski M.J."/>
            <person name="Chevrette M.G."/>
            <person name="De Carvalho L.P.S."/>
            <person name="Shen B."/>
        </authorList>
    </citation>
    <scope>NUCLEOTIDE SEQUENCE [LARGE SCALE GENOMIC DNA]</scope>
    <source>
        <strain evidence="3 4">NPDC033843</strain>
    </source>
</reference>
<dbReference type="CDD" id="cd07043">
    <property type="entry name" value="STAS_anti-anti-sigma_factors"/>
    <property type="match status" value="1"/>
</dbReference>
<proteinExistence type="predicted"/>
<evidence type="ECO:0000313" key="4">
    <source>
        <dbReference type="Proteomes" id="UP001550739"/>
    </source>
</evidence>
<dbReference type="InterPro" id="IPR058548">
    <property type="entry name" value="MlaB-like_STAS"/>
</dbReference>
<comment type="caution">
    <text evidence="3">The sequence shown here is derived from an EMBL/GenBank/DDBJ whole genome shotgun (WGS) entry which is preliminary data.</text>
</comment>
<gene>
    <name evidence="3" type="ORF">AB0E89_18820</name>
</gene>
<name>A0ABV2ZJ65_9ACTN</name>
<feature type="region of interest" description="Disordered" evidence="1">
    <location>
        <begin position="118"/>
        <end position="163"/>
    </location>
</feature>
<protein>
    <submittedName>
        <fullName evidence="3">STAS domain-containing protein</fullName>
    </submittedName>
</protein>
<dbReference type="InterPro" id="IPR002645">
    <property type="entry name" value="STAS_dom"/>
</dbReference>
<evidence type="ECO:0000259" key="2">
    <source>
        <dbReference type="PROSITE" id="PS50801"/>
    </source>
</evidence>
<accession>A0ABV2ZJ65</accession>
<keyword evidence="4" id="KW-1185">Reference proteome</keyword>
<feature type="compositionally biased region" description="Basic and acidic residues" evidence="1">
    <location>
        <begin position="150"/>
        <end position="163"/>
    </location>
</feature>
<organism evidence="3 4">
    <name type="scientific">Streptomyces sp. 900129855</name>
    <dbReference type="NCBI Taxonomy" id="3155129"/>
    <lineage>
        <taxon>Bacteria</taxon>
        <taxon>Bacillati</taxon>
        <taxon>Actinomycetota</taxon>
        <taxon>Actinomycetes</taxon>
        <taxon>Kitasatosporales</taxon>
        <taxon>Streptomycetaceae</taxon>
        <taxon>Streptomyces</taxon>
    </lineage>
</organism>
<sequence>MPLPQLTVYRRDRRKRALLTLTGEIDLESTPLVRTALERCLGDGIRTIDVDLTPVTFCDCSGLNAFLHASQQTTETGGTLRLHHPPPMLALLVDLTGCGFLLLGLPFGHLSPPLGEAPAAEHRPVPTAPVLSGDVRWRPDPFGAATPRASRTEWRPEVGGHEG</sequence>
<dbReference type="PANTHER" id="PTHR33495">
    <property type="entry name" value="ANTI-SIGMA FACTOR ANTAGONIST TM_1081-RELATED-RELATED"/>
    <property type="match status" value="1"/>
</dbReference>
<dbReference type="Proteomes" id="UP001550739">
    <property type="component" value="Unassembled WGS sequence"/>
</dbReference>
<dbReference type="RefSeq" id="WP_328482067.1">
    <property type="nucleotide sequence ID" value="NZ_JBEZVE010000009.1"/>
</dbReference>
<dbReference type="Pfam" id="PF13466">
    <property type="entry name" value="STAS_2"/>
    <property type="match status" value="1"/>
</dbReference>
<dbReference type="PROSITE" id="PS50801">
    <property type="entry name" value="STAS"/>
    <property type="match status" value="1"/>
</dbReference>
<dbReference type="InterPro" id="IPR036513">
    <property type="entry name" value="STAS_dom_sf"/>
</dbReference>
<evidence type="ECO:0000313" key="3">
    <source>
        <dbReference type="EMBL" id="MEU3782597.1"/>
    </source>
</evidence>
<dbReference type="EMBL" id="JBEZVE010000009">
    <property type="protein sequence ID" value="MEU3782597.1"/>
    <property type="molecule type" value="Genomic_DNA"/>
</dbReference>
<dbReference type="Gene3D" id="3.30.750.24">
    <property type="entry name" value="STAS domain"/>
    <property type="match status" value="1"/>
</dbReference>
<dbReference type="PANTHER" id="PTHR33495:SF2">
    <property type="entry name" value="ANTI-SIGMA FACTOR ANTAGONIST TM_1081-RELATED"/>
    <property type="match status" value="1"/>
</dbReference>
<feature type="domain" description="STAS" evidence="2">
    <location>
        <begin position="18"/>
        <end position="97"/>
    </location>
</feature>
<evidence type="ECO:0000256" key="1">
    <source>
        <dbReference type="SAM" id="MobiDB-lite"/>
    </source>
</evidence>